<evidence type="ECO:0000256" key="3">
    <source>
        <dbReference type="SAM" id="SignalP"/>
    </source>
</evidence>
<evidence type="ECO:0000256" key="1">
    <source>
        <dbReference type="SAM" id="MobiDB-lite"/>
    </source>
</evidence>
<evidence type="ECO:0000313" key="5">
    <source>
        <dbReference type="RefSeq" id="XP_033696302.1"/>
    </source>
</evidence>
<sequence>MGLPWRQLRPCLLLLVVLVWPQPCTSLGEWGSRDGCPWPDPRGWGTCRDPGSPPPPIGRGSPRGSGPWALTPISTAAELIPYTPRITAWDLEGKVTATTFSLEQPRCVLEGHASAASTVWLVVAFSNASRDFQSPQTLAEIPASPRLPTDGHYMTLPLTLDQLPCEDPVGGRGAAPVLRVGNDAGCLADLQQPPYCNAPLPGPGPYRVKFLLMDSKGSPQAQTRWSDPITLRQGGAVGRHIGGNSPEGETKAEAGAMAGGPGWQNTGKSPGSIDTWPGRRSGDMVVITSILSSLAGLLLLAFLAASSVRFSSLWWPEEAPEQLRTGSFMGTRYMTHHIPPSEAATLPVGCEPGLEPLPSLSP</sequence>
<evidence type="ECO:0000313" key="4">
    <source>
        <dbReference type="Proteomes" id="UP000245320"/>
    </source>
</evidence>
<dbReference type="PANTHER" id="PTHR15446">
    <property type="entry name" value="UROPLAKIN III"/>
    <property type="match status" value="1"/>
</dbReference>
<feature type="transmembrane region" description="Helical" evidence="2">
    <location>
        <begin position="284"/>
        <end position="305"/>
    </location>
</feature>
<keyword evidence="3" id="KW-0732">Signal</keyword>
<evidence type="ECO:0000256" key="2">
    <source>
        <dbReference type="SAM" id="Phobius"/>
    </source>
</evidence>
<name>A0A6J3Q1Z8_TURTR</name>
<dbReference type="AlphaFoldDB" id="A0A6J3Q1Z8"/>
<proteinExistence type="predicted"/>
<gene>
    <name evidence="5" type="primary">UPK3B</name>
</gene>
<feature type="signal peptide" evidence="3">
    <location>
        <begin position="1"/>
        <end position="26"/>
    </location>
</feature>
<dbReference type="RefSeq" id="XP_033696302.1">
    <property type="nucleotide sequence ID" value="XM_033840411.1"/>
</dbReference>
<feature type="compositionally biased region" description="Low complexity" evidence="1">
    <location>
        <begin position="58"/>
        <end position="67"/>
    </location>
</feature>
<reference evidence="5" key="1">
    <citation type="submission" date="2025-08" db="UniProtKB">
        <authorList>
            <consortium name="RefSeq"/>
        </authorList>
    </citation>
    <scope>IDENTIFICATION</scope>
    <source>
        <tissue evidence="5">Spleen</tissue>
    </source>
</reference>
<dbReference type="OrthoDB" id="9939598at2759"/>
<protein>
    <submittedName>
        <fullName evidence="5">Uroplakin-3b isoform X1</fullName>
    </submittedName>
</protein>
<keyword evidence="2" id="KW-1133">Transmembrane helix</keyword>
<feature type="chain" id="PRO_5026971060" evidence="3">
    <location>
        <begin position="27"/>
        <end position="362"/>
    </location>
</feature>
<organism evidence="4 5">
    <name type="scientific">Tursiops truncatus</name>
    <name type="common">Atlantic bottle-nosed dolphin</name>
    <name type="synonym">Delphinus truncatus</name>
    <dbReference type="NCBI Taxonomy" id="9739"/>
    <lineage>
        <taxon>Eukaryota</taxon>
        <taxon>Metazoa</taxon>
        <taxon>Chordata</taxon>
        <taxon>Craniata</taxon>
        <taxon>Vertebrata</taxon>
        <taxon>Euteleostomi</taxon>
        <taxon>Mammalia</taxon>
        <taxon>Eutheria</taxon>
        <taxon>Laurasiatheria</taxon>
        <taxon>Artiodactyla</taxon>
        <taxon>Whippomorpha</taxon>
        <taxon>Cetacea</taxon>
        <taxon>Odontoceti</taxon>
        <taxon>Delphinidae</taxon>
        <taxon>Tursiops</taxon>
    </lineage>
</organism>
<keyword evidence="2" id="KW-0812">Transmembrane</keyword>
<dbReference type="InterPro" id="IPR024831">
    <property type="entry name" value="Uroplakin-3"/>
</dbReference>
<dbReference type="Proteomes" id="UP000245320">
    <property type="component" value="Chromosome 15"/>
</dbReference>
<accession>A0A6J3Q1Z8</accession>
<dbReference type="GO" id="GO:0016020">
    <property type="term" value="C:membrane"/>
    <property type="evidence" value="ECO:0007669"/>
    <property type="project" value="TreeGrafter"/>
</dbReference>
<keyword evidence="4" id="KW-1185">Reference proteome</keyword>
<dbReference type="FunCoup" id="A0A6J3Q1Z8">
    <property type="interactions" value="13"/>
</dbReference>
<feature type="region of interest" description="Disordered" evidence="1">
    <location>
        <begin position="41"/>
        <end position="67"/>
    </location>
</feature>
<dbReference type="CTD" id="105375355"/>
<dbReference type="InParanoid" id="A0A6J3Q1Z8"/>
<dbReference type="PANTHER" id="PTHR15446:SF15">
    <property type="entry name" value="UROPLAKIN-3B"/>
    <property type="match status" value="1"/>
</dbReference>
<feature type="region of interest" description="Disordered" evidence="1">
    <location>
        <begin position="235"/>
        <end position="276"/>
    </location>
</feature>
<dbReference type="GeneID" id="101329411"/>
<keyword evidence="2" id="KW-0472">Membrane</keyword>